<evidence type="ECO:0000313" key="4">
    <source>
        <dbReference type="Proteomes" id="UP001223072"/>
    </source>
</evidence>
<feature type="compositionally biased region" description="Pro residues" evidence="1">
    <location>
        <begin position="1"/>
        <end position="15"/>
    </location>
</feature>
<protein>
    <submittedName>
        <fullName evidence="3">Regulator of Ras-like GTPase activity (Roadblock/LC7/MglB family)</fullName>
    </submittedName>
</protein>
<dbReference type="Proteomes" id="UP001223072">
    <property type="component" value="Unassembled WGS sequence"/>
</dbReference>
<reference evidence="3 4" key="1">
    <citation type="submission" date="2023-07" db="EMBL/GenBank/DDBJ databases">
        <title>Comparative genomics of wheat-associated soil bacteria to identify genetic determinants of phenazine resistance.</title>
        <authorList>
            <person name="Mouncey N."/>
        </authorList>
    </citation>
    <scope>NUCLEOTIDE SEQUENCE [LARGE SCALE GENOMIC DNA]</scope>
    <source>
        <strain evidence="3 4">W2I16</strain>
    </source>
</reference>
<sequence length="157" mass="16091">MGPLSPLSPPSPPSSPSDNPDPDPQSPQASQASQSSQLTDILISLRDRVMGVSESVLSTVDGLLVVADAETVHPESVAALAAATLGVSRRIADQAKVGALREVVARCGTGHVIVLAVGERALLTVVGDDGLDMAAFQRESPATVEELTKVLAADVAY</sequence>
<gene>
    <name evidence="3" type="ORF">QFZ49_002464</name>
</gene>
<evidence type="ECO:0000259" key="2">
    <source>
        <dbReference type="SMART" id="SM00960"/>
    </source>
</evidence>
<dbReference type="Gene3D" id="3.30.450.30">
    <property type="entry name" value="Dynein light chain 2a, cytoplasmic"/>
    <property type="match status" value="1"/>
</dbReference>
<evidence type="ECO:0000256" key="1">
    <source>
        <dbReference type="SAM" id="MobiDB-lite"/>
    </source>
</evidence>
<proteinExistence type="predicted"/>
<feature type="compositionally biased region" description="Low complexity" evidence="1">
    <location>
        <begin position="26"/>
        <end position="36"/>
    </location>
</feature>
<dbReference type="InterPro" id="IPR004942">
    <property type="entry name" value="Roadblock/LAMTOR2_dom"/>
</dbReference>
<comment type="caution">
    <text evidence="3">The sequence shown here is derived from an EMBL/GenBank/DDBJ whole genome shotgun (WGS) entry which is preliminary data.</text>
</comment>
<dbReference type="SUPFAM" id="SSF103196">
    <property type="entry name" value="Roadblock/LC7 domain"/>
    <property type="match status" value="1"/>
</dbReference>
<feature type="domain" description="Roadblock/LAMTOR2" evidence="2">
    <location>
        <begin position="39"/>
        <end position="127"/>
    </location>
</feature>
<dbReference type="EMBL" id="JAUSZS010000003">
    <property type="protein sequence ID" value="MDQ0932534.1"/>
    <property type="molecule type" value="Genomic_DNA"/>
</dbReference>
<dbReference type="SMART" id="SM00960">
    <property type="entry name" value="Robl_LC7"/>
    <property type="match status" value="1"/>
</dbReference>
<keyword evidence="4" id="KW-1185">Reference proteome</keyword>
<organism evidence="3 4">
    <name type="scientific">Streptomyces turgidiscabies</name>
    <dbReference type="NCBI Taxonomy" id="85558"/>
    <lineage>
        <taxon>Bacteria</taxon>
        <taxon>Bacillati</taxon>
        <taxon>Actinomycetota</taxon>
        <taxon>Actinomycetes</taxon>
        <taxon>Kitasatosporales</taxon>
        <taxon>Streptomycetaceae</taxon>
        <taxon>Streptomyces</taxon>
    </lineage>
</organism>
<evidence type="ECO:0000313" key="3">
    <source>
        <dbReference type="EMBL" id="MDQ0932534.1"/>
    </source>
</evidence>
<accession>A0ABU0RKQ7</accession>
<feature type="region of interest" description="Disordered" evidence="1">
    <location>
        <begin position="1"/>
        <end position="36"/>
    </location>
</feature>
<name>A0ABU0RKQ7_9ACTN</name>
<dbReference type="Pfam" id="PF03259">
    <property type="entry name" value="Robl_LC7"/>
    <property type="match status" value="1"/>
</dbReference>